<gene>
    <name evidence="3" type="ORF">G5C51_39985</name>
</gene>
<evidence type="ECO:0000256" key="1">
    <source>
        <dbReference type="SAM" id="MobiDB-lite"/>
    </source>
</evidence>
<dbReference type="AlphaFoldDB" id="A0A6G4UE93"/>
<protein>
    <recommendedName>
        <fullName evidence="5">DUF4232 domain-containing protein</fullName>
    </recommendedName>
</protein>
<feature type="region of interest" description="Disordered" evidence="1">
    <location>
        <begin position="226"/>
        <end position="253"/>
    </location>
</feature>
<proteinExistence type="predicted"/>
<organism evidence="3 4">
    <name type="scientific">Streptomyces coryli</name>
    <dbReference type="NCBI Taxonomy" id="1128680"/>
    <lineage>
        <taxon>Bacteria</taxon>
        <taxon>Bacillati</taxon>
        <taxon>Actinomycetota</taxon>
        <taxon>Actinomycetes</taxon>
        <taxon>Kitasatosporales</taxon>
        <taxon>Streptomycetaceae</taxon>
        <taxon>Streptomyces</taxon>
    </lineage>
</organism>
<evidence type="ECO:0000313" key="3">
    <source>
        <dbReference type="EMBL" id="NGN70056.1"/>
    </source>
</evidence>
<evidence type="ECO:0000256" key="2">
    <source>
        <dbReference type="SAM" id="Phobius"/>
    </source>
</evidence>
<feature type="compositionally biased region" description="Basic and acidic residues" evidence="1">
    <location>
        <begin position="232"/>
        <end position="250"/>
    </location>
</feature>
<reference evidence="3 4" key="1">
    <citation type="submission" date="2020-02" db="EMBL/GenBank/DDBJ databases">
        <title>Whole-genome analyses of novel actinobacteria.</title>
        <authorList>
            <person name="Sahin N."/>
        </authorList>
    </citation>
    <scope>NUCLEOTIDE SEQUENCE [LARGE SCALE GENOMIC DNA]</scope>
    <source>
        <strain evidence="3 4">A7024</strain>
    </source>
</reference>
<sequence>MGSLRNPVGPLPSSIYWRRRAVGLALLAVLALLITWMVNLGGNGGDGKNNDGKGPAPSITPGDSPSGPAISERPGGRDDTGGSGTGGGTGGEDGGGDTGGEDGGGDTSGGGEDGGAGTGGATSGGAAGVGGGFEVGDDGVPAGSSMAACDDSAASIEIRSVKDTYKAGETPKFELIAKNDAGSACKLAFGPEEAVITIEKSGDDFWSSKDCPWTRNPILLQVPADGQTSRTIEWDRSPSEPKCATPDRGKAGSGKYVAEVKAAGLPADKVEFELKS</sequence>
<keyword evidence="2" id="KW-0472">Membrane</keyword>
<accession>A0A6G4UE93</accession>
<feature type="transmembrane region" description="Helical" evidence="2">
    <location>
        <begin position="21"/>
        <end position="38"/>
    </location>
</feature>
<keyword evidence="4" id="KW-1185">Reference proteome</keyword>
<keyword evidence="2" id="KW-0812">Transmembrane</keyword>
<evidence type="ECO:0008006" key="5">
    <source>
        <dbReference type="Google" id="ProtNLM"/>
    </source>
</evidence>
<feature type="compositionally biased region" description="Gly residues" evidence="1">
    <location>
        <begin position="105"/>
        <end position="132"/>
    </location>
</feature>
<dbReference type="Proteomes" id="UP000481583">
    <property type="component" value="Unassembled WGS sequence"/>
</dbReference>
<keyword evidence="2" id="KW-1133">Transmembrane helix</keyword>
<comment type="caution">
    <text evidence="3">The sequence shown here is derived from an EMBL/GenBank/DDBJ whole genome shotgun (WGS) entry which is preliminary data.</text>
</comment>
<dbReference type="RefSeq" id="WP_165245534.1">
    <property type="nucleotide sequence ID" value="NZ_JAAKZV010000396.1"/>
</dbReference>
<dbReference type="EMBL" id="JAAKZV010000396">
    <property type="protein sequence ID" value="NGN70056.1"/>
    <property type="molecule type" value="Genomic_DNA"/>
</dbReference>
<evidence type="ECO:0000313" key="4">
    <source>
        <dbReference type="Proteomes" id="UP000481583"/>
    </source>
</evidence>
<feature type="region of interest" description="Disordered" evidence="1">
    <location>
        <begin position="45"/>
        <end position="132"/>
    </location>
</feature>
<name>A0A6G4UE93_9ACTN</name>
<feature type="compositionally biased region" description="Gly residues" evidence="1">
    <location>
        <begin position="81"/>
        <end position="98"/>
    </location>
</feature>